<comment type="similarity">
    <text evidence="4">Belongs to the class I-like SAM-binding methyltransferase superfamily. RNA methyltransferase RlmE family.</text>
</comment>
<accession>A0A6B0S3P9</accession>
<feature type="coiled-coil region" evidence="21">
    <location>
        <begin position="438"/>
        <end position="592"/>
    </location>
</feature>
<evidence type="ECO:0000256" key="10">
    <source>
        <dbReference type="ARBA" id="ARBA00022776"/>
    </source>
</evidence>
<evidence type="ECO:0000256" key="17">
    <source>
        <dbReference type="ARBA" id="ARBA00058412"/>
    </source>
</evidence>
<evidence type="ECO:0000256" key="19">
    <source>
        <dbReference type="ARBA" id="ARBA00080354"/>
    </source>
</evidence>
<dbReference type="GO" id="GO:0072686">
    <property type="term" value="C:mitotic spindle"/>
    <property type="evidence" value="ECO:0007669"/>
    <property type="project" value="TreeGrafter"/>
</dbReference>
<dbReference type="SUPFAM" id="SSF75704">
    <property type="entry name" value="Mitotic arrest deficient-like 1, Mad1"/>
    <property type="match status" value="1"/>
</dbReference>
<dbReference type="InterPro" id="IPR002877">
    <property type="entry name" value="RNA_MeTrfase_FtsJ_dom"/>
</dbReference>
<dbReference type="GO" id="GO:0007094">
    <property type="term" value="P:mitotic spindle assembly checkpoint signaling"/>
    <property type="evidence" value="ECO:0007669"/>
    <property type="project" value="InterPro"/>
</dbReference>
<dbReference type="InterPro" id="IPR015507">
    <property type="entry name" value="rRNA-MeTfrase_E"/>
</dbReference>
<evidence type="ECO:0000256" key="4">
    <source>
        <dbReference type="ARBA" id="ARBA00009258"/>
    </source>
</evidence>
<keyword evidence="9" id="KW-0949">S-adenosyl-L-methionine</keyword>
<keyword evidence="7" id="KW-0132">Cell division</keyword>
<dbReference type="HAMAP" id="MF_01547">
    <property type="entry name" value="RNA_methyltr_E"/>
    <property type="match status" value="1"/>
</dbReference>
<feature type="coiled-coil region" evidence="21">
    <location>
        <begin position="707"/>
        <end position="804"/>
    </location>
</feature>
<dbReference type="GO" id="GO:1902775">
    <property type="term" value="P:mitochondrial large ribosomal subunit assembly"/>
    <property type="evidence" value="ECO:0007669"/>
    <property type="project" value="UniProtKB-ARBA"/>
</dbReference>
<evidence type="ECO:0000256" key="2">
    <source>
        <dbReference type="ARBA" id="ARBA00004173"/>
    </source>
</evidence>
<dbReference type="GO" id="GO:0008168">
    <property type="term" value="F:methyltransferase activity"/>
    <property type="evidence" value="ECO:0007669"/>
    <property type="project" value="UniProtKB-KW"/>
</dbReference>
<dbReference type="GO" id="GO:0001510">
    <property type="term" value="P:RNA methylation"/>
    <property type="evidence" value="ECO:0007669"/>
    <property type="project" value="InterPro"/>
</dbReference>
<keyword evidence="12" id="KW-0496">Mitochondrion</keyword>
<dbReference type="PANTHER" id="PTHR23168:SF0">
    <property type="entry name" value="MITOTIC SPINDLE ASSEMBLY CHECKPOINT PROTEIN MAD1"/>
    <property type="match status" value="1"/>
</dbReference>
<dbReference type="EMBL" id="VBQZ03000105">
    <property type="protein sequence ID" value="MXQ94023.1"/>
    <property type="molecule type" value="Genomic_DNA"/>
</dbReference>
<name>A0A6B0S3P9_9CETA</name>
<dbReference type="GO" id="GO:0005635">
    <property type="term" value="C:nuclear envelope"/>
    <property type="evidence" value="ECO:0007669"/>
    <property type="project" value="TreeGrafter"/>
</dbReference>
<evidence type="ECO:0000256" key="8">
    <source>
        <dbReference type="ARBA" id="ARBA00022679"/>
    </source>
</evidence>
<dbReference type="Proteomes" id="UP000322234">
    <property type="component" value="Unassembled WGS sequence"/>
</dbReference>
<evidence type="ECO:0000256" key="7">
    <source>
        <dbReference type="ARBA" id="ARBA00022618"/>
    </source>
</evidence>
<keyword evidence="6" id="KW-0489">Methyltransferase</keyword>
<evidence type="ECO:0000256" key="3">
    <source>
        <dbReference type="ARBA" id="ARBA00008029"/>
    </source>
</evidence>
<dbReference type="PANTHER" id="PTHR23168">
    <property type="entry name" value="MITOTIC SPINDLE ASSEMBLY CHECKPOINT PROTEIN MAD1 MITOTIC ARREST DEFICIENT-LIKE PROTEIN 1"/>
    <property type="match status" value="1"/>
</dbReference>
<dbReference type="GO" id="GO:0051315">
    <property type="term" value="P:attachment of mitotic spindle microtubules to kinetochore"/>
    <property type="evidence" value="ECO:0007669"/>
    <property type="project" value="TreeGrafter"/>
</dbReference>
<gene>
    <name evidence="23" type="ORF">E5288_WYG008531</name>
</gene>
<sequence>MAGSLKLVWASLQRQRFHTTGSCYKSRTGTEHLWLTRHLRDPFVKASKVESYRCRSAFKLLEMNERHQILRPGFRVLDCGAAPGAWSQVAVQRVNAAGTDPSAPVGFVLGVDLLHIFPLEGATFLCPADVTDPRTFRKIQELLPGGRADVILSDMAPNATGIRSLDHDRLISLCLSLLDMVPDVLHPRGTFLCKTWAGSQSQRLQKRLTQEFQNTRTVKPEASRKESSEVYLLATQYRGKPGGQHFDGQQPGGILSFYASTSSLRNWRREAIMEDLGENTTVLSTLRSLNNFISQRVEGGSGLDVSTSAQGSLQTQYQQSMQLEERAEQIRSKSHLIQVEREKMQMELSHKRARVELERAASTSARNYEREVDRNQELLTRIRQLQEREAEAQEKMKEQLERHRLCQQSLDAAGRKLREKEDGLAEAGETITTLKGRLSDLQWSVMNQEMQVKRLESEKQELKEQLDLQHQKWQEANQKVQELQASQEVRADQEQRIKDLEQKLSLQEQDAAIVKNMRSELVRLPTMERELRQLREENACLRETQDTNGLLREELEGLQRRLGRQEKMQETLVDLELEKERLLTKLQSWERLDQTTGLSIRTPEDLSRFIVELQQRELALKDRNSAITSSARELEKARLQLQDEVRQLGGQLLEERKRRETHEALARRLQKRVLLLTKERDGMRAILGSYDSELTPAEHSPQLTRRMREAEDMMQKVQAHSSEVEAQLSQALEELGGQKQRADMLEMELKILKSQAAPAEQSFLFSREEVSSLRLKVEELEAERSRLEEEKKTLEAQLERLTLQGDYDQSKTKEGGFGCLGATQIIFVQGDKLLAELSVKLPPARLLYSRLMLEALVHPVTLGVLLWMLPLGEAAGPSGTKMQLLETAFSRTVPGLIELHLLRQDSIPAFLSALTLDLFSRQTVA</sequence>
<dbReference type="InterPro" id="IPR029063">
    <property type="entry name" value="SAM-dependent_MTases_sf"/>
</dbReference>
<evidence type="ECO:0000313" key="23">
    <source>
        <dbReference type="EMBL" id="MXQ94023.1"/>
    </source>
</evidence>
<comment type="similarity">
    <text evidence="3">Belongs to the MAD1 family.</text>
</comment>
<evidence type="ECO:0000256" key="16">
    <source>
        <dbReference type="ARBA" id="ARBA00051808"/>
    </source>
</evidence>
<dbReference type="GO" id="GO:0006364">
    <property type="term" value="P:rRNA processing"/>
    <property type="evidence" value="ECO:0007669"/>
    <property type="project" value="UniProtKB-KW"/>
</dbReference>
<dbReference type="SUPFAM" id="SSF53335">
    <property type="entry name" value="S-adenosyl-L-methionine-dependent methyltransferases"/>
    <property type="match status" value="1"/>
</dbReference>
<evidence type="ECO:0000313" key="24">
    <source>
        <dbReference type="Proteomes" id="UP000322234"/>
    </source>
</evidence>
<comment type="catalytic activity">
    <reaction evidence="16">
        <text>uridine(1369) in 16S rRNA + S-adenosyl-L-methionine = 2'-O-methyluridine(1369) in 16S rRNA + S-adenosyl-L-homocysteine + H(+)</text>
        <dbReference type="Rhea" id="RHEA:47764"/>
        <dbReference type="Rhea" id="RHEA-COMP:11903"/>
        <dbReference type="Rhea" id="RHEA-COMP:11904"/>
        <dbReference type="ChEBI" id="CHEBI:15378"/>
        <dbReference type="ChEBI" id="CHEBI:57856"/>
        <dbReference type="ChEBI" id="CHEBI:59789"/>
        <dbReference type="ChEBI" id="CHEBI:65315"/>
        <dbReference type="ChEBI" id="CHEBI:74478"/>
    </reaction>
</comment>
<reference evidence="23" key="1">
    <citation type="submission" date="2019-10" db="EMBL/GenBank/DDBJ databases">
        <title>The sequence and de novo assembly of the wild yak genome.</title>
        <authorList>
            <person name="Liu Y."/>
        </authorList>
    </citation>
    <scope>NUCLEOTIDE SEQUENCE [LARGE SCALE GENOMIC DNA]</scope>
    <source>
        <strain evidence="23">WY2019</strain>
    </source>
</reference>
<dbReference type="InterPro" id="IPR008672">
    <property type="entry name" value="Mad1"/>
</dbReference>
<comment type="subcellular location">
    <subcellularLocation>
        <location evidence="2">Mitochondrion</location>
    </subcellularLocation>
    <subcellularLocation>
        <location evidence="1">Nucleus</location>
    </subcellularLocation>
</comment>
<dbReference type="CDD" id="cd02440">
    <property type="entry name" value="AdoMet_MTases"/>
    <property type="match status" value="1"/>
</dbReference>
<comment type="function">
    <text evidence="17">S-adenosyl-L-methionine-dependent 2'-O-ribose methyltransferase that catalyzes the formation of 2'-O-methyluridine at position 1369 (Um1369) in the 16S mitochondrial large subunit ribosomal RNA (mtLSU rRNA), a universally conserved modification in the peptidyl transferase domain of the mtLSU rRNA. This activity may require prior 2'-O-methylguanosine modification at position 1370 (Gm1370) by MRM3. Essential for late-stage assembly of mtLSU required for efficient translation of mitochondrial DNA encoded proteins; methyltransferase activity is not required for this function. Essential for mitochondrial respiratory function.</text>
</comment>
<dbReference type="AlphaFoldDB" id="A0A6B0S3P9"/>
<comment type="caution">
    <text evidence="23">The sequence shown here is derived from an EMBL/GenBank/DDBJ whole genome shotgun (WGS) entry which is preliminary data.</text>
</comment>
<dbReference type="Gene3D" id="3.30.457.60">
    <property type="match status" value="1"/>
</dbReference>
<evidence type="ECO:0000256" key="18">
    <source>
        <dbReference type="ARBA" id="ARBA00076606"/>
    </source>
</evidence>
<evidence type="ECO:0000256" key="6">
    <source>
        <dbReference type="ARBA" id="ARBA00022603"/>
    </source>
</evidence>
<evidence type="ECO:0000256" key="13">
    <source>
        <dbReference type="ARBA" id="ARBA00023242"/>
    </source>
</evidence>
<evidence type="ECO:0000256" key="21">
    <source>
        <dbReference type="SAM" id="Coils"/>
    </source>
</evidence>
<evidence type="ECO:0000256" key="15">
    <source>
        <dbReference type="ARBA" id="ARBA00041184"/>
    </source>
</evidence>
<evidence type="ECO:0000256" key="9">
    <source>
        <dbReference type="ARBA" id="ARBA00022691"/>
    </source>
</evidence>
<feature type="coiled-coil region" evidence="21">
    <location>
        <begin position="631"/>
        <end position="672"/>
    </location>
</feature>
<feature type="domain" description="Ribosomal RNA methyltransferase FtsJ" evidence="22">
    <location>
        <begin position="52"/>
        <end position="236"/>
    </location>
</feature>
<evidence type="ECO:0000256" key="1">
    <source>
        <dbReference type="ARBA" id="ARBA00004123"/>
    </source>
</evidence>
<dbReference type="Gene3D" id="6.10.250.90">
    <property type="match status" value="1"/>
</dbReference>
<dbReference type="Gene3D" id="3.40.50.150">
    <property type="entry name" value="Vaccinia Virus protein VP39"/>
    <property type="match status" value="1"/>
</dbReference>
<feature type="coiled-coil region" evidence="21">
    <location>
        <begin position="365"/>
        <end position="403"/>
    </location>
</feature>
<evidence type="ECO:0000256" key="11">
    <source>
        <dbReference type="ARBA" id="ARBA00022946"/>
    </source>
</evidence>
<dbReference type="Pfam" id="PF01728">
    <property type="entry name" value="FtsJ"/>
    <property type="match status" value="1"/>
</dbReference>
<dbReference type="GO" id="GO:0000776">
    <property type="term" value="C:kinetochore"/>
    <property type="evidence" value="ECO:0007669"/>
    <property type="project" value="TreeGrafter"/>
</dbReference>
<protein>
    <recommendedName>
        <fullName evidence="15">rRNA methyltransferase 2, mitochondrial</fullName>
    </recommendedName>
    <alternativeName>
        <fullName evidence="20">16S rRNA (uridine(1369)-2'-O)-methyltransferase</fullName>
    </alternativeName>
    <alternativeName>
        <fullName evidence="18">16S rRNA [Um1369] 2'-O-methyltransferase</fullName>
    </alternativeName>
    <alternativeName>
        <fullName evidence="19">Protein ftsJ homolog 2</fullName>
    </alternativeName>
</protein>
<proteinExistence type="inferred from homology"/>
<keyword evidence="13" id="KW-0539">Nucleus</keyword>
<evidence type="ECO:0000256" key="12">
    <source>
        <dbReference type="ARBA" id="ARBA00023128"/>
    </source>
</evidence>
<dbReference type="GO" id="GO:0005759">
    <property type="term" value="C:mitochondrial matrix"/>
    <property type="evidence" value="ECO:0007669"/>
    <property type="project" value="UniProtKB-ARBA"/>
</dbReference>
<keyword evidence="10" id="KW-0498">Mitosis</keyword>
<dbReference type="Pfam" id="PF05557">
    <property type="entry name" value="MAD"/>
    <property type="match status" value="2"/>
</dbReference>
<keyword evidence="5" id="KW-0698">rRNA processing</keyword>
<evidence type="ECO:0000259" key="22">
    <source>
        <dbReference type="Pfam" id="PF01728"/>
    </source>
</evidence>
<keyword evidence="8" id="KW-0808">Transferase</keyword>
<dbReference type="FunFam" id="3.40.50.150:FF:000129">
    <property type="entry name" value="Mitochondrial rRNA methyltransferase 2"/>
    <property type="match status" value="1"/>
</dbReference>
<evidence type="ECO:0000256" key="20">
    <source>
        <dbReference type="ARBA" id="ARBA00082868"/>
    </source>
</evidence>
<evidence type="ECO:0000256" key="14">
    <source>
        <dbReference type="ARBA" id="ARBA00023306"/>
    </source>
</evidence>
<evidence type="ECO:0000256" key="5">
    <source>
        <dbReference type="ARBA" id="ARBA00022552"/>
    </source>
</evidence>
<keyword evidence="11" id="KW-0809">Transit peptide</keyword>
<dbReference type="GO" id="GO:0051301">
    <property type="term" value="P:cell division"/>
    <property type="evidence" value="ECO:0007669"/>
    <property type="project" value="UniProtKB-KW"/>
</dbReference>
<organism evidence="23 24">
    <name type="scientific">Bos mutus</name>
    <name type="common">wild yak</name>
    <dbReference type="NCBI Taxonomy" id="72004"/>
    <lineage>
        <taxon>Eukaryota</taxon>
        <taxon>Metazoa</taxon>
        <taxon>Chordata</taxon>
        <taxon>Craniata</taxon>
        <taxon>Vertebrata</taxon>
        <taxon>Euteleostomi</taxon>
        <taxon>Mammalia</taxon>
        <taxon>Eutheria</taxon>
        <taxon>Laurasiatheria</taxon>
        <taxon>Artiodactyla</taxon>
        <taxon>Ruminantia</taxon>
        <taxon>Pecora</taxon>
        <taxon>Bovidae</taxon>
        <taxon>Bovinae</taxon>
        <taxon>Bos</taxon>
    </lineage>
</organism>
<keyword evidence="14" id="KW-0131">Cell cycle</keyword>
<keyword evidence="24" id="KW-1185">Reference proteome</keyword>
<keyword evidence="21" id="KW-0175">Coiled coil</keyword>